<reference evidence="8 9" key="1">
    <citation type="journal article" date="2024" name="Nat. Commun.">
        <title>Phylogenomics reveals the evolutionary origins of lichenization in chlorophyte algae.</title>
        <authorList>
            <person name="Puginier C."/>
            <person name="Libourel C."/>
            <person name="Otte J."/>
            <person name="Skaloud P."/>
            <person name="Haon M."/>
            <person name="Grisel S."/>
            <person name="Petersen M."/>
            <person name="Berrin J.G."/>
            <person name="Delaux P.M."/>
            <person name="Dal Grande F."/>
            <person name="Keller J."/>
        </authorList>
    </citation>
    <scope>NUCLEOTIDE SEQUENCE [LARGE SCALE GENOMIC DNA]</scope>
    <source>
        <strain evidence="8 9">SAG 2145</strain>
    </source>
</reference>
<evidence type="ECO:0000256" key="1">
    <source>
        <dbReference type="ARBA" id="ARBA00004170"/>
    </source>
</evidence>
<dbReference type="EMBL" id="JALJOS010000027">
    <property type="protein sequence ID" value="KAK9824875.1"/>
    <property type="molecule type" value="Genomic_DNA"/>
</dbReference>
<dbReference type="PANTHER" id="PTHR13768:SF8">
    <property type="entry name" value="ALPHA-SOLUBLE NSF ATTACHMENT PROTEIN"/>
    <property type="match status" value="1"/>
</dbReference>
<dbReference type="GO" id="GO:0005483">
    <property type="term" value="F:soluble NSF attachment protein activity"/>
    <property type="evidence" value="ECO:0007669"/>
    <property type="project" value="UniProtKB-ARBA"/>
</dbReference>
<proteinExistence type="inferred from homology"/>
<comment type="similarity">
    <text evidence="2 7">Belongs to the SNAP family.</text>
</comment>
<dbReference type="GO" id="GO:0031201">
    <property type="term" value="C:SNARE complex"/>
    <property type="evidence" value="ECO:0007669"/>
    <property type="project" value="TreeGrafter"/>
</dbReference>
<dbReference type="Pfam" id="PF14938">
    <property type="entry name" value="SNAP"/>
    <property type="match status" value="1"/>
</dbReference>
<dbReference type="GO" id="GO:0006886">
    <property type="term" value="P:intracellular protein transport"/>
    <property type="evidence" value="ECO:0007669"/>
    <property type="project" value="UniProtKB-UniRule"/>
</dbReference>
<protein>
    <recommendedName>
        <fullName evidence="10">Alpha-soluble NSF attachment protein</fullName>
    </recommendedName>
</protein>
<evidence type="ECO:0000256" key="5">
    <source>
        <dbReference type="ARBA" id="ARBA00022927"/>
    </source>
</evidence>
<dbReference type="InterPro" id="IPR011990">
    <property type="entry name" value="TPR-like_helical_dom_sf"/>
</dbReference>
<evidence type="ECO:0000256" key="6">
    <source>
        <dbReference type="ARBA" id="ARBA00023136"/>
    </source>
</evidence>
<evidence type="ECO:0000256" key="7">
    <source>
        <dbReference type="RuleBase" id="RU367013"/>
    </source>
</evidence>
<keyword evidence="9" id="KW-1185">Reference proteome</keyword>
<dbReference type="AlphaFoldDB" id="A0AAW1QTM7"/>
<dbReference type="GO" id="GO:0035494">
    <property type="term" value="P:SNARE complex disassembly"/>
    <property type="evidence" value="ECO:0007669"/>
    <property type="project" value="TreeGrafter"/>
</dbReference>
<comment type="subcellular location">
    <subcellularLocation>
        <location evidence="1 7">Membrane</location>
        <topology evidence="1 7">Peripheral membrane protein</topology>
    </subcellularLocation>
</comment>
<keyword evidence="4 7" id="KW-0931">ER-Golgi transport</keyword>
<dbReference type="FunFam" id="1.25.40.10:FF:000049">
    <property type="entry name" value="Alpha-soluble NSF attachment protein-like"/>
    <property type="match status" value="1"/>
</dbReference>
<evidence type="ECO:0000256" key="2">
    <source>
        <dbReference type="ARBA" id="ARBA00010050"/>
    </source>
</evidence>
<keyword evidence="5 7" id="KW-0653">Protein transport</keyword>
<dbReference type="Proteomes" id="UP001438707">
    <property type="component" value="Unassembled WGS sequence"/>
</dbReference>
<dbReference type="GO" id="GO:0005774">
    <property type="term" value="C:vacuolar membrane"/>
    <property type="evidence" value="ECO:0007669"/>
    <property type="project" value="TreeGrafter"/>
</dbReference>
<comment type="function">
    <text evidence="7">Required for vesicular transport between the endoplasmic reticulum and the Golgi apparatus.</text>
</comment>
<dbReference type="PRINTS" id="PR00448">
    <property type="entry name" value="NSFATTACHMNT"/>
</dbReference>
<comment type="caution">
    <text evidence="8">The sequence shown here is derived from an EMBL/GenBank/DDBJ whole genome shotgun (WGS) entry which is preliminary data.</text>
</comment>
<evidence type="ECO:0000256" key="3">
    <source>
        <dbReference type="ARBA" id="ARBA00022448"/>
    </source>
</evidence>
<evidence type="ECO:0008006" key="10">
    <source>
        <dbReference type="Google" id="ProtNLM"/>
    </source>
</evidence>
<dbReference type="GO" id="GO:0019905">
    <property type="term" value="F:syntaxin binding"/>
    <property type="evidence" value="ECO:0007669"/>
    <property type="project" value="TreeGrafter"/>
</dbReference>
<keyword evidence="3 7" id="KW-0813">Transport</keyword>
<sequence length="288" mass="32590">MSDPEARARETVKKAEKKLTGFFGKDPDAAAELLTQAANQFKLAKNWNEAGATYERAAQVNLKINSKHEAATCYVEASKVYQKCNKSSAIRCLHMSIEYYTEMGRLSMAARNVREVAETQEKEGQKEASIQYYLKAAELFGMEDQTSEANKCRLKVAQFSAELDQYETAVEIYEDIAKTSLENNLLKYSAKGYLLNAGICRLCLSKDAGLRAAVERYEDMDLSFSGSREDNLLKELVEAKETGDTEKFTNAIQEYDSMTRLDAWKTNLLLKAKKRIEVHDEEDEEDLT</sequence>
<dbReference type="InterPro" id="IPR000744">
    <property type="entry name" value="NSF_attach"/>
</dbReference>
<evidence type="ECO:0000256" key="4">
    <source>
        <dbReference type="ARBA" id="ARBA00022892"/>
    </source>
</evidence>
<accession>A0AAW1QTM7</accession>
<evidence type="ECO:0000313" key="8">
    <source>
        <dbReference type="EMBL" id="KAK9824875.1"/>
    </source>
</evidence>
<dbReference type="SUPFAM" id="SSF48452">
    <property type="entry name" value="TPR-like"/>
    <property type="match status" value="1"/>
</dbReference>
<dbReference type="PANTHER" id="PTHR13768">
    <property type="entry name" value="SOLUBLE NSF ATTACHMENT PROTEIN SNAP"/>
    <property type="match status" value="1"/>
</dbReference>
<organism evidence="8 9">
    <name type="scientific">Apatococcus lobatus</name>
    <dbReference type="NCBI Taxonomy" id="904363"/>
    <lineage>
        <taxon>Eukaryota</taxon>
        <taxon>Viridiplantae</taxon>
        <taxon>Chlorophyta</taxon>
        <taxon>core chlorophytes</taxon>
        <taxon>Trebouxiophyceae</taxon>
        <taxon>Chlorellales</taxon>
        <taxon>Chlorellaceae</taxon>
        <taxon>Apatococcus</taxon>
    </lineage>
</organism>
<name>A0AAW1QTM7_9CHLO</name>
<gene>
    <name evidence="8" type="ORF">WJX74_002360</name>
</gene>
<keyword evidence="6 7" id="KW-0472">Membrane</keyword>
<evidence type="ECO:0000313" key="9">
    <source>
        <dbReference type="Proteomes" id="UP001438707"/>
    </source>
</evidence>
<dbReference type="CDD" id="cd15832">
    <property type="entry name" value="SNAP"/>
    <property type="match status" value="1"/>
</dbReference>
<dbReference type="Gene3D" id="1.25.40.10">
    <property type="entry name" value="Tetratricopeptide repeat domain"/>
    <property type="match status" value="1"/>
</dbReference>